<evidence type="ECO:0000313" key="11">
    <source>
        <dbReference type="EMBL" id="HDX30552.1"/>
    </source>
</evidence>
<dbReference type="InterPro" id="IPR011324">
    <property type="entry name" value="Cytotoxic_necrot_fac-like_cat"/>
</dbReference>
<dbReference type="PANTHER" id="PTHR30616">
    <property type="entry name" value="UNCHARACTERIZED PROTEIN YFIH"/>
    <property type="match status" value="1"/>
</dbReference>
<dbReference type="AlphaFoldDB" id="A0A7C1FDU8"/>
<dbReference type="SUPFAM" id="SSF64438">
    <property type="entry name" value="CNF1/YfiH-like putative cysteine hydrolases"/>
    <property type="match status" value="1"/>
</dbReference>
<dbReference type="Pfam" id="PF02578">
    <property type="entry name" value="Cu-oxidase_4"/>
    <property type="match status" value="1"/>
</dbReference>
<evidence type="ECO:0000256" key="2">
    <source>
        <dbReference type="ARBA" id="ARBA00003215"/>
    </source>
</evidence>
<comment type="caution">
    <text evidence="11">The sequence shown here is derived from an EMBL/GenBank/DDBJ whole genome shotgun (WGS) entry which is preliminary data.</text>
</comment>
<dbReference type="GO" id="GO:0005507">
    <property type="term" value="F:copper ion binding"/>
    <property type="evidence" value="ECO:0007669"/>
    <property type="project" value="TreeGrafter"/>
</dbReference>
<keyword evidence="7" id="KW-0862">Zinc</keyword>
<evidence type="ECO:0000256" key="8">
    <source>
        <dbReference type="ARBA" id="ARBA00047989"/>
    </source>
</evidence>
<comment type="catalytic activity">
    <reaction evidence="10">
        <text>S-methyl-5'-thioadenosine + phosphate = 5-(methylsulfanyl)-alpha-D-ribose 1-phosphate + adenine</text>
        <dbReference type="Rhea" id="RHEA:11852"/>
        <dbReference type="ChEBI" id="CHEBI:16708"/>
        <dbReference type="ChEBI" id="CHEBI:17509"/>
        <dbReference type="ChEBI" id="CHEBI:43474"/>
        <dbReference type="ChEBI" id="CHEBI:58533"/>
        <dbReference type="EC" id="2.4.2.28"/>
    </reaction>
    <physiologicalReaction direction="left-to-right" evidence="10">
        <dbReference type="Rhea" id="RHEA:11853"/>
    </physiologicalReaction>
</comment>
<dbReference type="GO" id="GO:0016787">
    <property type="term" value="F:hydrolase activity"/>
    <property type="evidence" value="ECO:0007669"/>
    <property type="project" value="UniProtKB-KW"/>
</dbReference>
<evidence type="ECO:0000256" key="3">
    <source>
        <dbReference type="ARBA" id="ARBA00007353"/>
    </source>
</evidence>
<evidence type="ECO:0000256" key="6">
    <source>
        <dbReference type="ARBA" id="ARBA00022801"/>
    </source>
</evidence>
<keyword evidence="6" id="KW-0378">Hydrolase</keyword>
<accession>A0A7C1FDU8</accession>
<evidence type="ECO:0000256" key="9">
    <source>
        <dbReference type="ARBA" id="ARBA00048968"/>
    </source>
</evidence>
<comment type="catalytic activity">
    <reaction evidence="8">
        <text>adenosine + H2O + H(+) = inosine + NH4(+)</text>
        <dbReference type="Rhea" id="RHEA:24408"/>
        <dbReference type="ChEBI" id="CHEBI:15377"/>
        <dbReference type="ChEBI" id="CHEBI:15378"/>
        <dbReference type="ChEBI" id="CHEBI:16335"/>
        <dbReference type="ChEBI" id="CHEBI:17596"/>
        <dbReference type="ChEBI" id="CHEBI:28938"/>
        <dbReference type="EC" id="3.5.4.4"/>
    </reaction>
    <physiologicalReaction direction="left-to-right" evidence="8">
        <dbReference type="Rhea" id="RHEA:24409"/>
    </physiologicalReaction>
</comment>
<comment type="similarity">
    <text evidence="3">Belongs to the purine nucleoside phosphorylase YfiH/LACC1 family.</text>
</comment>
<dbReference type="InterPro" id="IPR003730">
    <property type="entry name" value="Cu_polyphenol_OxRdtase"/>
</dbReference>
<proteinExistence type="inferred from homology"/>
<comment type="catalytic activity">
    <reaction evidence="1">
        <text>inosine + phosphate = alpha-D-ribose 1-phosphate + hypoxanthine</text>
        <dbReference type="Rhea" id="RHEA:27646"/>
        <dbReference type="ChEBI" id="CHEBI:17368"/>
        <dbReference type="ChEBI" id="CHEBI:17596"/>
        <dbReference type="ChEBI" id="CHEBI:43474"/>
        <dbReference type="ChEBI" id="CHEBI:57720"/>
        <dbReference type="EC" id="2.4.2.1"/>
    </reaction>
    <physiologicalReaction direction="left-to-right" evidence="1">
        <dbReference type="Rhea" id="RHEA:27647"/>
    </physiologicalReaction>
</comment>
<evidence type="ECO:0000256" key="10">
    <source>
        <dbReference type="ARBA" id="ARBA00049893"/>
    </source>
</evidence>
<sequence>MRCAARLRPLSSLLNPFAPATGYTLAFKIARLPVYTDRMVRVHHHNGIITYTFEQLAGAPIAAHVATRHGGISPEPWRSLNFSVARGDMPERVQENRRRLAAALGLRAENMVHCRQVHGVNVAQVGWEDAGAVIDGCDGLITDAIGLPLSLVFADCAPILIYDPDHHALGVVHAGWRGSLDGAAPALLGTMQAVYGADPSRVLVCIGPSIGPESYEVGPEVAALAQKRLPDPDAALHRPNGAQCNPHLNLWEANIQLLVAAGVTRNHIEVSGIDTAQNTQDFFSHRAERGRCGLFCMVAWLLPAP</sequence>
<dbReference type="CDD" id="cd16833">
    <property type="entry name" value="YfiH"/>
    <property type="match status" value="1"/>
</dbReference>
<reference evidence="11" key="1">
    <citation type="journal article" date="2020" name="mSystems">
        <title>Genome- and Community-Level Interaction Insights into Carbon Utilization and Element Cycling Functions of Hydrothermarchaeota in Hydrothermal Sediment.</title>
        <authorList>
            <person name="Zhou Z."/>
            <person name="Liu Y."/>
            <person name="Xu W."/>
            <person name="Pan J."/>
            <person name="Luo Z.H."/>
            <person name="Li M."/>
        </authorList>
    </citation>
    <scope>NUCLEOTIDE SEQUENCE [LARGE SCALE GENOMIC DNA]</scope>
    <source>
        <strain evidence="11">SpSt-289</strain>
    </source>
</reference>
<protein>
    <submittedName>
        <fullName evidence="11">Laccase domain-containing protein</fullName>
    </submittedName>
</protein>
<gene>
    <name evidence="11" type="ORF">ENQ20_03550</name>
</gene>
<keyword evidence="4" id="KW-0808">Transferase</keyword>
<evidence type="ECO:0000256" key="4">
    <source>
        <dbReference type="ARBA" id="ARBA00022679"/>
    </source>
</evidence>
<dbReference type="GO" id="GO:0017061">
    <property type="term" value="F:S-methyl-5-thioadenosine phosphorylase activity"/>
    <property type="evidence" value="ECO:0007669"/>
    <property type="project" value="UniProtKB-EC"/>
</dbReference>
<evidence type="ECO:0000256" key="1">
    <source>
        <dbReference type="ARBA" id="ARBA00000553"/>
    </source>
</evidence>
<evidence type="ECO:0000256" key="7">
    <source>
        <dbReference type="ARBA" id="ARBA00022833"/>
    </source>
</evidence>
<keyword evidence="5" id="KW-0479">Metal-binding</keyword>
<dbReference type="EMBL" id="DSMG01000042">
    <property type="protein sequence ID" value="HDX30552.1"/>
    <property type="molecule type" value="Genomic_DNA"/>
</dbReference>
<dbReference type="InterPro" id="IPR038371">
    <property type="entry name" value="Cu_polyphenol_OxRdtase_sf"/>
</dbReference>
<name>A0A7C1FDU8_9CHLR</name>
<dbReference type="PANTHER" id="PTHR30616:SF2">
    <property type="entry name" value="PURINE NUCLEOSIDE PHOSPHORYLASE LACC1"/>
    <property type="match status" value="1"/>
</dbReference>
<dbReference type="Gene3D" id="3.60.140.10">
    <property type="entry name" value="CNF1/YfiH-like putative cysteine hydrolases"/>
    <property type="match status" value="1"/>
</dbReference>
<organism evidence="11">
    <name type="scientific">Caldilinea aerophila</name>
    <dbReference type="NCBI Taxonomy" id="133453"/>
    <lineage>
        <taxon>Bacteria</taxon>
        <taxon>Bacillati</taxon>
        <taxon>Chloroflexota</taxon>
        <taxon>Caldilineae</taxon>
        <taxon>Caldilineales</taxon>
        <taxon>Caldilineaceae</taxon>
        <taxon>Caldilinea</taxon>
    </lineage>
</organism>
<evidence type="ECO:0000256" key="5">
    <source>
        <dbReference type="ARBA" id="ARBA00022723"/>
    </source>
</evidence>
<comment type="function">
    <text evidence="2">Purine nucleoside enzyme that catalyzes the phosphorolysis of adenosine and inosine nucleosides, yielding D-ribose 1-phosphate and the respective free bases, adenine and hypoxanthine. Also catalyzes the phosphorolysis of S-methyl-5'-thioadenosine into adenine and S-methyl-5-thio-alpha-D-ribose 1-phosphate. Also has adenosine deaminase activity.</text>
</comment>
<comment type="catalytic activity">
    <reaction evidence="9">
        <text>adenosine + phosphate = alpha-D-ribose 1-phosphate + adenine</text>
        <dbReference type="Rhea" id="RHEA:27642"/>
        <dbReference type="ChEBI" id="CHEBI:16335"/>
        <dbReference type="ChEBI" id="CHEBI:16708"/>
        <dbReference type="ChEBI" id="CHEBI:43474"/>
        <dbReference type="ChEBI" id="CHEBI:57720"/>
        <dbReference type="EC" id="2.4.2.1"/>
    </reaction>
    <physiologicalReaction direction="left-to-right" evidence="9">
        <dbReference type="Rhea" id="RHEA:27643"/>
    </physiologicalReaction>
</comment>